<evidence type="ECO:0000313" key="3">
    <source>
        <dbReference type="Proteomes" id="UP000194873"/>
    </source>
</evidence>
<sequence length="70" mass="8228">MITLLLILVTSYWTYCSLFSVFVLVALYSEKKKMDRSVEAALYQEIWHSRASEVPAEESNFCLERVYVQK</sequence>
<name>A0A243WJN7_9BACT</name>
<accession>A0A243WJN7</accession>
<keyword evidence="1" id="KW-0812">Transmembrane</keyword>
<gene>
    <name evidence="2" type="ORF">BXP70_02230</name>
</gene>
<evidence type="ECO:0000313" key="2">
    <source>
        <dbReference type="EMBL" id="OUJ76114.1"/>
    </source>
</evidence>
<feature type="transmembrane region" description="Helical" evidence="1">
    <location>
        <begin position="6"/>
        <end position="28"/>
    </location>
</feature>
<evidence type="ECO:0000256" key="1">
    <source>
        <dbReference type="SAM" id="Phobius"/>
    </source>
</evidence>
<keyword evidence="3" id="KW-1185">Reference proteome</keyword>
<protein>
    <submittedName>
        <fullName evidence="2">Uncharacterized protein</fullName>
    </submittedName>
</protein>
<comment type="caution">
    <text evidence="2">The sequence shown here is derived from an EMBL/GenBank/DDBJ whole genome shotgun (WGS) entry which is preliminary data.</text>
</comment>
<keyword evidence="1" id="KW-0472">Membrane</keyword>
<dbReference type="Proteomes" id="UP000194873">
    <property type="component" value="Unassembled WGS sequence"/>
</dbReference>
<dbReference type="AlphaFoldDB" id="A0A243WJN7"/>
<organism evidence="2 3">
    <name type="scientific">Hymenobacter crusticola</name>
    <dbReference type="NCBI Taxonomy" id="1770526"/>
    <lineage>
        <taxon>Bacteria</taxon>
        <taxon>Pseudomonadati</taxon>
        <taxon>Bacteroidota</taxon>
        <taxon>Cytophagia</taxon>
        <taxon>Cytophagales</taxon>
        <taxon>Hymenobacteraceae</taxon>
        <taxon>Hymenobacter</taxon>
    </lineage>
</organism>
<reference evidence="2 3" key="1">
    <citation type="submission" date="2017-01" db="EMBL/GenBank/DDBJ databases">
        <title>A new Hymenobacter.</title>
        <authorList>
            <person name="Liang Y."/>
            <person name="Feng F."/>
        </authorList>
    </citation>
    <scope>NUCLEOTIDE SEQUENCE [LARGE SCALE GENOMIC DNA]</scope>
    <source>
        <strain evidence="2">MIMBbqt21</strain>
    </source>
</reference>
<proteinExistence type="predicted"/>
<keyword evidence="1" id="KW-1133">Transmembrane helix</keyword>
<dbReference type="EMBL" id="MTSE01000001">
    <property type="protein sequence ID" value="OUJ76114.1"/>
    <property type="molecule type" value="Genomic_DNA"/>
</dbReference>